<organism evidence="3 4">
    <name type="scientific">Saccoglossus kowalevskii</name>
    <name type="common">Acorn worm</name>
    <dbReference type="NCBI Taxonomy" id="10224"/>
    <lineage>
        <taxon>Eukaryota</taxon>
        <taxon>Metazoa</taxon>
        <taxon>Hemichordata</taxon>
        <taxon>Enteropneusta</taxon>
        <taxon>Harrimaniidae</taxon>
        <taxon>Saccoglossus</taxon>
    </lineage>
</organism>
<dbReference type="InterPro" id="IPR001304">
    <property type="entry name" value="C-type_lectin-like"/>
</dbReference>
<dbReference type="Proteomes" id="UP000694865">
    <property type="component" value="Unplaced"/>
</dbReference>
<dbReference type="Pfam" id="PF00059">
    <property type="entry name" value="Lectin_C"/>
    <property type="match status" value="1"/>
</dbReference>
<dbReference type="InterPro" id="IPR001506">
    <property type="entry name" value="Peptidase_M12A"/>
</dbReference>
<evidence type="ECO:0000313" key="3">
    <source>
        <dbReference type="Proteomes" id="UP000694865"/>
    </source>
</evidence>
<evidence type="ECO:0000313" key="4">
    <source>
        <dbReference type="RefSeq" id="XP_006820658.1"/>
    </source>
</evidence>
<evidence type="ECO:0000259" key="2">
    <source>
        <dbReference type="PROSITE" id="PS51864"/>
    </source>
</evidence>
<sequence>MGQRDKLSAADVLLANLIYNCSAGPKVSTESTFQADTQCVSPYKVNSQASLMWASSVLPDVGDTEEYWVDGNITNNYIWFSDGSEMVVESTLFHLNEPSGRGHCIQLRFKNGYWALEDNSCNHKQKYICSAMPVISSDMEVFEFAHIMCSSGSLYQITDLATLERAQVAIATNGIDGKVWVDGHKDNNTITFTGGSTIAANPALFHQNGNNGSGSCLILEFSIDGWKLNAVKCDSFEHYLCVG</sequence>
<gene>
    <name evidence="4" type="primary">LOC102806916</name>
</gene>
<dbReference type="InterPro" id="IPR016187">
    <property type="entry name" value="CTDL_fold"/>
</dbReference>
<keyword evidence="3" id="KW-1185">Reference proteome</keyword>
<dbReference type="GeneID" id="102806916"/>
<dbReference type="PROSITE" id="PS51864">
    <property type="entry name" value="ASTACIN"/>
    <property type="match status" value="1"/>
</dbReference>
<dbReference type="Gene3D" id="3.10.100.10">
    <property type="entry name" value="Mannose-Binding Protein A, subunit A"/>
    <property type="match status" value="2"/>
</dbReference>
<name>A0ABM0MKW7_SACKO</name>
<comment type="caution">
    <text evidence="1">Lacks conserved residue(s) required for the propagation of feature annotation.</text>
</comment>
<protein>
    <submittedName>
        <fullName evidence="4">Uncharacterized protein LOC102806916</fullName>
    </submittedName>
</protein>
<proteinExistence type="predicted"/>
<dbReference type="RefSeq" id="XP_006820658.1">
    <property type="nucleotide sequence ID" value="XM_006820595.1"/>
</dbReference>
<feature type="domain" description="Peptidase M12A" evidence="2">
    <location>
        <begin position="1"/>
        <end position="22"/>
    </location>
</feature>
<accession>A0ABM0MKW7</accession>
<dbReference type="SUPFAM" id="SSF56436">
    <property type="entry name" value="C-type lectin-like"/>
    <property type="match status" value="2"/>
</dbReference>
<reference evidence="4" key="1">
    <citation type="submission" date="2025-08" db="UniProtKB">
        <authorList>
            <consortium name="RefSeq"/>
        </authorList>
    </citation>
    <scope>IDENTIFICATION</scope>
    <source>
        <tissue evidence="4">Testes</tissue>
    </source>
</reference>
<dbReference type="InterPro" id="IPR016186">
    <property type="entry name" value="C-type_lectin-like/link_sf"/>
</dbReference>
<evidence type="ECO:0000256" key="1">
    <source>
        <dbReference type="PROSITE-ProRule" id="PRU01211"/>
    </source>
</evidence>